<feature type="signal peptide" evidence="1">
    <location>
        <begin position="1"/>
        <end position="21"/>
    </location>
</feature>
<dbReference type="EMBL" id="CP013118">
    <property type="protein sequence ID" value="ALO17079.1"/>
    <property type="molecule type" value="Genomic_DNA"/>
</dbReference>
<dbReference type="RefSeq" id="WP_057954406.1">
    <property type="nucleotide sequence ID" value="NZ_CP013118.1"/>
</dbReference>
<dbReference type="OrthoDB" id="942904at2"/>
<dbReference type="Proteomes" id="UP000064893">
    <property type="component" value="Chromosome"/>
</dbReference>
<gene>
    <name evidence="2" type="ORF">L21SP5_03468</name>
</gene>
<organism evidence="2 3">
    <name type="scientific">Salinivirga cyanobacteriivorans</name>
    <dbReference type="NCBI Taxonomy" id="1307839"/>
    <lineage>
        <taxon>Bacteria</taxon>
        <taxon>Pseudomonadati</taxon>
        <taxon>Bacteroidota</taxon>
        <taxon>Bacteroidia</taxon>
        <taxon>Bacteroidales</taxon>
        <taxon>Salinivirgaceae</taxon>
        <taxon>Salinivirga</taxon>
    </lineage>
</organism>
<dbReference type="AlphaFoldDB" id="A0A0S2I4B8"/>
<evidence type="ECO:0000313" key="3">
    <source>
        <dbReference type="Proteomes" id="UP000064893"/>
    </source>
</evidence>
<evidence type="ECO:0008006" key="4">
    <source>
        <dbReference type="Google" id="ProtNLM"/>
    </source>
</evidence>
<dbReference type="KEGG" id="blq:L21SP5_03468"/>
<reference evidence="2 3" key="1">
    <citation type="submission" date="2015-11" db="EMBL/GenBank/DDBJ databases">
        <title>Description and complete genome sequence of a novel strain predominating in hypersaline microbial mats and representing a new family of the Bacteriodetes phylum.</title>
        <authorList>
            <person name="Spring S."/>
            <person name="Bunk B."/>
            <person name="Sproer C."/>
            <person name="Klenk H.-P."/>
        </authorList>
    </citation>
    <scope>NUCLEOTIDE SEQUENCE [LARGE SCALE GENOMIC DNA]</scope>
    <source>
        <strain evidence="2 3">L21-Spi-D4</strain>
    </source>
</reference>
<dbReference type="STRING" id="1307839.L21SP5_03468"/>
<protein>
    <recommendedName>
        <fullName evidence="4">GLPGLI family protein</fullName>
    </recommendedName>
</protein>
<accession>A0A0S2I4B8</accession>
<keyword evidence="3" id="KW-1185">Reference proteome</keyword>
<name>A0A0S2I4B8_9BACT</name>
<keyword evidence="1" id="KW-0732">Signal</keyword>
<feature type="chain" id="PRO_5006599615" description="GLPGLI family protein" evidence="1">
    <location>
        <begin position="22"/>
        <end position="218"/>
    </location>
</feature>
<sequence precursor="true">MRYLKFIFFGFISLALGSLQAQENQYKFVHFEELFKEGIYVTFDDFKHQNPVSRHAIIALEDKNDPDFLLKVLSYDRFSYFDSTGQKHTLPSGEIWGMVRRNALYIFHGYALSKVHFNGRWGYFTSYKRTPQPGMNVMPGSYYAVQVPFTAGKRAQTMIVDLKNGKISPFERKDLLEVLNSDSLLKNEYESLTRRKQKQLKYLYLRKLNDKIEFTFPQ</sequence>
<evidence type="ECO:0000313" key="2">
    <source>
        <dbReference type="EMBL" id="ALO17079.1"/>
    </source>
</evidence>
<evidence type="ECO:0000256" key="1">
    <source>
        <dbReference type="SAM" id="SignalP"/>
    </source>
</evidence>
<proteinExistence type="predicted"/>